<gene>
    <name evidence="1" type="ORF">AVDCRST_MAG18-3435</name>
</gene>
<name>A0A6J4VNM1_9BACT</name>
<proteinExistence type="predicted"/>
<dbReference type="EMBL" id="CADCWN010000260">
    <property type="protein sequence ID" value="CAA9583117.1"/>
    <property type="molecule type" value="Genomic_DNA"/>
</dbReference>
<accession>A0A6J4VNM1</accession>
<sequence length="34" mass="3956">CLATRAPRMWPCAAIWSWDRPARDGRRAAVRSDR</sequence>
<evidence type="ECO:0000313" key="1">
    <source>
        <dbReference type="EMBL" id="CAA9583117.1"/>
    </source>
</evidence>
<feature type="non-terminal residue" evidence="1">
    <location>
        <position position="1"/>
    </location>
</feature>
<organism evidence="1">
    <name type="scientific">uncultured Thermomicrobiales bacterium</name>
    <dbReference type="NCBI Taxonomy" id="1645740"/>
    <lineage>
        <taxon>Bacteria</taxon>
        <taxon>Pseudomonadati</taxon>
        <taxon>Thermomicrobiota</taxon>
        <taxon>Thermomicrobia</taxon>
        <taxon>Thermomicrobiales</taxon>
        <taxon>environmental samples</taxon>
    </lineage>
</organism>
<feature type="non-terminal residue" evidence="1">
    <location>
        <position position="34"/>
    </location>
</feature>
<protein>
    <submittedName>
        <fullName evidence="1">Uncharacterized protein</fullName>
    </submittedName>
</protein>
<reference evidence="1" key="1">
    <citation type="submission" date="2020-02" db="EMBL/GenBank/DDBJ databases">
        <authorList>
            <person name="Meier V. D."/>
        </authorList>
    </citation>
    <scope>NUCLEOTIDE SEQUENCE</scope>
    <source>
        <strain evidence="1">AVDCRST_MAG18</strain>
    </source>
</reference>
<dbReference type="AlphaFoldDB" id="A0A6J4VNM1"/>